<keyword evidence="6" id="KW-1185">Reference proteome</keyword>
<accession>A0AAW1ZME3</accession>
<protein>
    <recommendedName>
        <fullName evidence="4">HECT domain-containing protein</fullName>
    </recommendedName>
</protein>
<evidence type="ECO:0000256" key="1">
    <source>
        <dbReference type="ARBA" id="ARBA00022679"/>
    </source>
</evidence>
<dbReference type="SUPFAM" id="SSF56204">
    <property type="entry name" value="Hect, E3 ligase catalytic domain"/>
    <property type="match status" value="1"/>
</dbReference>
<evidence type="ECO:0000313" key="6">
    <source>
        <dbReference type="Proteomes" id="UP001479290"/>
    </source>
</evidence>
<proteinExistence type="predicted"/>
<comment type="caution">
    <text evidence="5">The sequence shown here is derived from an EMBL/GenBank/DDBJ whole genome shotgun (WGS) entry which is preliminary data.</text>
</comment>
<dbReference type="PROSITE" id="PS50237">
    <property type="entry name" value="HECT"/>
    <property type="match status" value="1"/>
</dbReference>
<dbReference type="AlphaFoldDB" id="A0AAW1ZME3"/>
<dbReference type="Proteomes" id="UP001479290">
    <property type="component" value="Unassembled WGS sequence"/>
</dbReference>
<dbReference type="EMBL" id="JAWDJR010000015">
    <property type="protein sequence ID" value="KAK9962511.1"/>
    <property type="molecule type" value="Genomic_DNA"/>
</dbReference>
<gene>
    <name evidence="5" type="ORF">ABG768_007869</name>
</gene>
<organism evidence="5 6">
    <name type="scientific">Culter alburnus</name>
    <name type="common">Topmouth culter</name>
    <dbReference type="NCBI Taxonomy" id="194366"/>
    <lineage>
        <taxon>Eukaryota</taxon>
        <taxon>Metazoa</taxon>
        <taxon>Chordata</taxon>
        <taxon>Craniata</taxon>
        <taxon>Vertebrata</taxon>
        <taxon>Euteleostomi</taxon>
        <taxon>Actinopterygii</taxon>
        <taxon>Neopterygii</taxon>
        <taxon>Teleostei</taxon>
        <taxon>Ostariophysi</taxon>
        <taxon>Cypriniformes</taxon>
        <taxon>Xenocyprididae</taxon>
        <taxon>Xenocypridinae</taxon>
        <taxon>Culter</taxon>
    </lineage>
</organism>
<evidence type="ECO:0000256" key="2">
    <source>
        <dbReference type="ARBA" id="ARBA00022786"/>
    </source>
</evidence>
<reference evidence="5 6" key="1">
    <citation type="submission" date="2024-05" db="EMBL/GenBank/DDBJ databases">
        <title>A high-quality chromosomal-level genome assembly of Topmouth culter (Culter alburnus).</title>
        <authorList>
            <person name="Zhao H."/>
        </authorList>
    </citation>
    <scope>NUCLEOTIDE SEQUENCE [LARGE SCALE GENOMIC DNA]</scope>
    <source>
        <strain evidence="5">CATC2023</strain>
        <tissue evidence="5">Muscle</tissue>
    </source>
</reference>
<name>A0AAW1ZME3_CULAL</name>
<keyword evidence="1" id="KW-0808">Transferase</keyword>
<dbReference type="GO" id="GO:0004842">
    <property type="term" value="F:ubiquitin-protein transferase activity"/>
    <property type="evidence" value="ECO:0007669"/>
    <property type="project" value="InterPro"/>
</dbReference>
<keyword evidence="2 3" id="KW-0833">Ubl conjugation pathway</keyword>
<evidence type="ECO:0000313" key="5">
    <source>
        <dbReference type="EMBL" id="KAK9962511.1"/>
    </source>
</evidence>
<feature type="domain" description="HECT" evidence="4">
    <location>
        <begin position="195"/>
        <end position="263"/>
    </location>
</feature>
<dbReference type="Pfam" id="PF00632">
    <property type="entry name" value="HECT"/>
    <property type="match status" value="1"/>
</dbReference>
<evidence type="ECO:0000259" key="4">
    <source>
        <dbReference type="PROSITE" id="PS50237"/>
    </source>
</evidence>
<dbReference type="InterPro" id="IPR000569">
    <property type="entry name" value="HECT_dom"/>
</dbReference>
<dbReference type="Gene3D" id="3.30.2410.10">
    <property type="entry name" value="Hect, E3 ligase catalytic domain"/>
    <property type="match status" value="1"/>
</dbReference>
<dbReference type="InterPro" id="IPR035983">
    <property type="entry name" value="Hect_E3_ubiquitin_ligase"/>
</dbReference>
<sequence>MISICLIHGGVAPHFFAPRLFSLVVGEATEDVDLTEIVDEGFRSQLLKIQDAITIEDTREALEEASNSLSLLGSLNIQCRTLEDREMVIQCAAKFYLEGRLKAAMEQFVEGLGCLGLHAAMMANSKPLRYLFLAKEDPLTAKDLIDAFSAHFSEEGSNRRHNEIRTYAWFRDFLLDVEGGEMQVDQSKILTLHEVLAFASGLEELPPLGFKNQPIIDFLNTDCKFPKANTCDVVLHLPIHRSYEEFCNYMCSGILQAVEFGMA</sequence>
<feature type="active site" description="Glycyl thioester intermediate" evidence="3">
    <location>
        <position position="231"/>
    </location>
</feature>
<evidence type="ECO:0000256" key="3">
    <source>
        <dbReference type="PROSITE-ProRule" id="PRU00104"/>
    </source>
</evidence>